<dbReference type="Gene3D" id="3.20.20.70">
    <property type="entry name" value="Aldolase class I"/>
    <property type="match status" value="1"/>
</dbReference>
<evidence type="ECO:0000256" key="5">
    <source>
        <dbReference type="ARBA" id="ARBA00023239"/>
    </source>
</evidence>
<organism evidence="7 8">
    <name type="scientific">Virgibacillus halodenitrificans</name>
    <name type="common">Bacillus halodenitrificans</name>
    <dbReference type="NCBI Taxonomy" id="1482"/>
    <lineage>
        <taxon>Bacteria</taxon>
        <taxon>Bacillati</taxon>
        <taxon>Bacillota</taxon>
        <taxon>Bacilli</taxon>
        <taxon>Bacillales</taxon>
        <taxon>Bacillaceae</taxon>
        <taxon>Virgibacillus</taxon>
    </lineage>
</organism>
<dbReference type="Proteomes" id="UP000182945">
    <property type="component" value="Chromosome"/>
</dbReference>
<dbReference type="EC" id="4.1.2.40" evidence="6"/>
<dbReference type="SMART" id="SM01133">
    <property type="entry name" value="DeoC"/>
    <property type="match status" value="1"/>
</dbReference>
<dbReference type="NCBIfam" id="NF009498">
    <property type="entry name" value="PRK12858.1"/>
    <property type="match status" value="1"/>
</dbReference>
<dbReference type="AlphaFoldDB" id="A0AAC9J2D5"/>
<dbReference type="PANTHER" id="PTHR39340:SF1">
    <property type="entry name" value="SULFOFRUCTOSEPHOSPHATE ALDOLASE"/>
    <property type="match status" value="1"/>
</dbReference>
<dbReference type="GO" id="GO:0009025">
    <property type="term" value="F:tagatose-bisphosphate aldolase activity"/>
    <property type="evidence" value="ECO:0007669"/>
    <property type="project" value="UniProtKB-UniRule"/>
</dbReference>
<evidence type="ECO:0000313" key="8">
    <source>
        <dbReference type="Proteomes" id="UP000182945"/>
    </source>
</evidence>
<dbReference type="HAMAP" id="MF_00734">
    <property type="entry name" value="LacD"/>
    <property type="match status" value="1"/>
</dbReference>
<keyword evidence="5 6" id="KW-0456">Lyase</keyword>
<comment type="catalytic activity">
    <reaction evidence="1 6">
        <text>D-tagatofuranose 1,6-bisphosphate = D-glyceraldehyde 3-phosphate + dihydroxyacetone phosphate</text>
        <dbReference type="Rhea" id="RHEA:22948"/>
        <dbReference type="ChEBI" id="CHEBI:57642"/>
        <dbReference type="ChEBI" id="CHEBI:58694"/>
        <dbReference type="ChEBI" id="CHEBI:59776"/>
        <dbReference type="EC" id="4.1.2.40"/>
    </reaction>
</comment>
<comment type="similarity">
    <text evidence="3 6">Belongs to the aldolase LacD family.</text>
</comment>
<keyword evidence="4 6" id="KW-0423">Lactose metabolism</keyword>
<dbReference type="GO" id="GO:1902777">
    <property type="term" value="P:6-sulfoquinovose(1-) catabolic process"/>
    <property type="evidence" value="ECO:0007669"/>
    <property type="project" value="TreeGrafter"/>
</dbReference>
<dbReference type="InterPro" id="IPR050552">
    <property type="entry name" value="LacD_aldolase"/>
</dbReference>
<accession>A0AAC9J2D5</accession>
<reference evidence="7 8" key="1">
    <citation type="submission" date="2016-11" db="EMBL/GenBank/DDBJ databases">
        <title>Complete genome sequencing of Virgibacillus halodenitrificans PDB-F2.</title>
        <authorList>
            <person name="Sun Z."/>
            <person name="Zhou Y."/>
            <person name="Li H."/>
        </authorList>
    </citation>
    <scope>NUCLEOTIDE SEQUENCE [LARGE SCALE GENOMIC DNA]</scope>
    <source>
        <strain evidence="7 8">PDB-F2</strain>
    </source>
</reference>
<gene>
    <name evidence="6" type="primary">lacD</name>
    <name evidence="7" type="ORF">BME96_14390</name>
</gene>
<dbReference type="GeneID" id="71515598"/>
<sequence>MKSEAKIARLKKLTNENGYFSALAIDQRGALKRMMGDDTTKEQIESFKSLVSGNLTKYASAILLDPEYGWPAVNEKDANCGLLVAYEKTGYDTTEPGRFPSLLPEWSVKRLVEKGADGIKVLIYHDIDDSSDINEKKDVFVERIGSECKAEEVPFFLEIITYDENISDAKGSEYAKVKPRKVIESMRHFSQARFGVDVLKMEVPVNMNFVEGYAEGEVIHTQEEAVNYFKQQSEVSDIPYIFLSAGVSAELFQETLKFARESSASFHGVLCGRATWSGAAHRYKEEGTNAAEQWLQKDGKNNITELNAVLDHTASSCGY</sequence>
<proteinExistence type="inferred from homology"/>
<dbReference type="GO" id="GO:0019512">
    <property type="term" value="P:lactose catabolic process via tagatose-6-phosphate"/>
    <property type="evidence" value="ECO:0007669"/>
    <property type="project" value="UniProtKB-UniRule"/>
</dbReference>
<dbReference type="RefSeq" id="WP_071649396.1">
    <property type="nucleotide sequence ID" value="NZ_CP017962.1"/>
</dbReference>
<dbReference type="InterPro" id="IPR013785">
    <property type="entry name" value="Aldolase_TIM"/>
</dbReference>
<dbReference type="NCBIfam" id="NF009065">
    <property type="entry name" value="PRK12399.1"/>
    <property type="match status" value="1"/>
</dbReference>
<dbReference type="GO" id="GO:2001059">
    <property type="term" value="P:D-tagatose 6-phosphate catabolic process"/>
    <property type="evidence" value="ECO:0007669"/>
    <property type="project" value="UniProtKB-UniRule"/>
</dbReference>
<name>A0AAC9J2D5_VIRHA</name>
<evidence type="ECO:0000256" key="1">
    <source>
        <dbReference type="ARBA" id="ARBA00000567"/>
    </source>
</evidence>
<evidence type="ECO:0000256" key="3">
    <source>
        <dbReference type="ARBA" id="ARBA00008679"/>
    </source>
</evidence>
<evidence type="ECO:0000256" key="2">
    <source>
        <dbReference type="ARBA" id="ARBA00005191"/>
    </source>
</evidence>
<dbReference type="SUPFAM" id="SSF51569">
    <property type="entry name" value="Aldolase"/>
    <property type="match status" value="1"/>
</dbReference>
<evidence type="ECO:0000256" key="4">
    <source>
        <dbReference type="ARBA" id="ARBA00022736"/>
    </source>
</evidence>
<dbReference type="GO" id="GO:0061595">
    <property type="term" value="F:6-deoxy-6-sulfofructose-1-phosphate aldolase activity"/>
    <property type="evidence" value="ECO:0007669"/>
    <property type="project" value="TreeGrafter"/>
</dbReference>
<dbReference type="PANTHER" id="PTHR39340">
    <property type="entry name" value="SULFOFRUCTOSEPHOSPHATE ALDOLASE"/>
    <property type="match status" value="1"/>
</dbReference>
<evidence type="ECO:0000313" key="7">
    <source>
        <dbReference type="EMBL" id="APC49308.1"/>
    </source>
</evidence>
<protein>
    <recommendedName>
        <fullName evidence="6">Tagatose 1,6-diphosphate aldolase</fullName>
        <ecNumber evidence="6">4.1.2.40</ecNumber>
    </recommendedName>
    <alternativeName>
        <fullName evidence="6">D-tagatose-1,6-bisphosphate aldolase</fullName>
    </alternativeName>
    <alternativeName>
        <fullName evidence="6">Tagatose-bisphosphate aldolase</fullName>
    </alternativeName>
</protein>
<dbReference type="Pfam" id="PF01791">
    <property type="entry name" value="DeoC"/>
    <property type="match status" value="1"/>
</dbReference>
<dbReference type="InterPro" id="IPR005927">
    <property type="entry name" value="Tag_1.6-dipho_adolase"/>
</dbReference>
<dbReference type="GO" id="GO:0009024">
    <property type="term" value="F:tagatose-6-phosphate kinase activity"/>
    <property type="evidence" value="ECO:0007669"/>
    <property type="project" value="InterPro"/>
</dbReference>
<comment type="pathway">
    <text evidence="2 6">Carbohydrate metabolism; D-tagatose 6-phosphate degradation; D-glyceraldehyde 3-phosphate and glycerone phosphate from D-tagatose 6-phosphate: step 2/2.</text>
</comment>
<dbReference type="KEGG" id="vhl:BME96_14390"/>
<dbReference type="EMBL" id="CP017962">
    <property type="protein sequence ID" value="APC49308.1"/>
    <property type="molecule type" value="Genomic_DNA"/>
</dbReference>
<dbReference type="InterPro" id="IPR002915">
    <property type="entry name" value="DeoC/FbaB/LacD_aldolase"/>
</dbReference>
<dbReference type="NCBIfam" id="TIGR01232">
    <property type="entry name" value="lacD"/>
    <property type="match status" value="1"/>
</dbReference>
<evidence type="ECO:0000256" key="6">
    <source>
        <dbReference type="HAMAP-Rule" id="MF_00734"/>
    </source>
</evidence>